<feature type="transmembrane region" description="Helical" evidence="1">
    <location>
        <begin position="644"/>
        <end position="662"/>
    </location>
</feature>
<feature type="transmembrane region" description="Helical" evidence="1">
    <location>
        <begin position="125"/>
        <end position="145"/>
    </location>
</feature>
<keyword evidence="3" id="KW-1185">Reference proteome</keyword>
<dbReference type="PANTHER" id="PTHR38434:SF1">
    <property type="entry name" value="BLL2549 PROTEIN"/>
    <property type="match status" value="1"/>
</dbReference>
<feature type="transmembrane region" description="Helical" evidence="1">
    <location>
        <begin position="259"/>
        <end position="276"/>
    </location>
</feature>
<feature type="transmembrane region" description="Helical" evidence="1">
    <location>
        <begin position="202"/>
        <end position="221"/>
    </location>
</feature>
<feature type="transmembrane region" description="Helical" evidence="1">
    <location>
        <begin position="75"/>
        <end position="93"/>
    </location>
</feature>
<dbReference type="Pfam" id="PF10101">
    <property type="entry name" value="DUF2339"/>
    <property type="match status" value="1"/>
</dbReference>
<evidence type="ECO:0000313" key="2">
    <source>
        <dbReference type="EMBL" id="MDQ0290937.1"/>
    </source>
</evidence>
<feature type="transmembrane region" description="Helical" evidence="1">
    <location>
        <begin position="453"/>
        <end position="471"/>
    </location>
</feature>
<feature type="transmembrane region" description="Helical" evidence="1">
    <location>
        <begin position="288"/>
        <end position="308"/>
    </location>
</feature>
<feature type="transmembrane region" description="Helical" evidence="1">
    <location>
        <begin position="227"/>
        <end position="247"/>
    </location>
</feature>
<dbReference type="RefSeq" id="WP_307263021.1">
    <property type="nucleotide sequence ID" value="NZ_JAUSVL010000001.1"/>
</dbReference>
<feature type="transmembrane region" description="Helical" evidence="1">
    <location>
        <begin position="364"/>
        <end position="382"/>
    </location>
</feature>
<feature type="transmembrane region" description="Helical" evidence="1">
    <location>
        <begin position="668"/>
        <end position="689"/>
    </location>
</feature>
<comment type="caution">
    <text evidence="2">The sequence shown here is derived from an EMBL/GenBank/DDBJ whole genome shotgun (WGS) entry which is preliminary data.</text>
</comment>
<dbReference type="Proteomes" id="UP001238163">
    <property type="component" value="Unassembled WGS sequence"/>
</dbReference>
<dbReference type="AlphaFoldDB" id="A0AAE4AR05"/>
<feature type="transmembrane region" description="Helical" evidence="1">
    <location>
        <begin position="483"/>
        <end position="505"/>
    </location>
</feature>
<keyword evidence="1" id="KW-1133">Transmembrane helix</keyword>
<feature type="transmembrane region" description="Helical" evidence="1">
    <location>
        <begin position="152"/>
        <end position="169"/>
    </location>
</feature>
<reference evidence="2" key="1">
    <citation type="submission" date="2023-07" db="EMBL/GenBank/DDBJ databases">
        <title>Genomic Encyclopedia of Type Strains, Phase IV (KMG-IV): sequencing the most valuable type-strain genomes for metagenomic binning, comparative biology and taxonomic classification.</title>
        <authorList>
            <person name="Goeker M."/>
        </authorList>
    </citation>
    <scope>NUCLEOTIDE SEQUENCE</scope>
    <source>
        <strain evidence="2">DSM 24202</strain>
    </source>
</reference>
<evidence type="ECO:0000256" key="1">
    <source>
        <dbReference type="SAM" id="Phobius"/>
    </source>
</evidence>
<feature type="transmembrane region" description="Helical" evidence="1">
    <location>
        <begin position="556"/>
        <end position="575"/>
    </location>
</feature>
<feature type="transmembrane region" description="Helical" evidence="1">
    <location>
        <begin position="317"/>
        <end position="335"/>
    </location>
</feature>
<feature type="transmembrane region" description="Helical" evidence="1">
    <location>
        <begin position="100"/>
        <end position="119"/>
    </location>
</feature>
<accession>A0AAE4AR05</accession>
<sequence length="698" mass="77789">MAERSAFERAALEKLRQVGYWLLCGQSEAPAAGSMEKMVATTWLLRSGVLVILFMVGFLLRLSISRGWLAPEGRVALSVAAGAALLVWGLRLLPGRYRAFGQAVMGIALVTFYFSAFAATSMYHLLPVLASFAIMALITAAAGFMAVRFNTAAVAVIALIGGYGTPIMLNTGQKNYIGLFAYMLVLGFGVLAVAVRRNWLPLNWLGMLFTYVLFVGAWQAHYVPADFPVLMTALILFFMQYSTVVFIHNVLRKEESSTLELLALLVNVSFCVAGGYRLVASVSDDRIWNVPLLLFLAAFYVAHAYWLLRAKIQDRGLLLCFIGLSALMLTLIVPLAFSAEWLGAAWALLALLMLWLGYGMDSRFLRSTAWGLFTLVLIRMSFWDFGAACRSNRVRMDTLAQYWPLLLGRLVQFGVPLLSLAAAARMTQRPPARAAMAVPAACDIPPRKLPVSLPLSVYIVVGVLFFIYWNFETYWTIGRLFQPFQLPALTMVWLVLALLCAWTALRAEGEDAATWPKILGLCVAAILLKLFLWDFLSWQPTIRLLYRGDYSWLGGLMRLADFGPLIAFLIFVWLNLGGRDAVLARVAGALWPLLLFVYLTWELNSMLYYFVPGLRAGGISVLWGAFAATLVYRGLRQPSALLRYLGLALFALVVGKVFLYDLSRLSNVYRVVAFMGFGFLLMAGAFFYLRFWQNEESK</sequence>
<feature type="transmembrane region" description="Helical" evidence="1">
    <location>
        <begin position="341"/>
        <end position="357"/>
    </location>
</feature>
<feature type="transmembrane region" description="Helical" evidence="1">
    <location>
        <begin position="402"/>
        <end position="423"/>
    </location>
</feature>
<feature type="transmembrane region" description="Helical" evidence="1">
    <location>
        <begin position="607"/>
        <end position="632"/>
    </location>
</feature>
<feature type="transmembrane region" description="Helical" evidence="1">
    <location>
        <begin position="175"/>
        <end position="195"/>
    </location>
</feature>
<organism evidence="2 3">
    <name type="scientific">Oligosphaera ethanolica</name>
    <dbReference type="NCBI Taxonomy" id="760260"/>
    <lineage>
        <taxon>Bacteria</taxon>
        <taxon>Pseudomonadati</taxon>
        <taxon>Lentisphaerota</taxon>
        <taxon>Oligosphaeria</taxon>
        <taxon>Oligosphaerales</taxon>
        <taxon>Oligosphaeraceae</taxon>
        <taxon>Oligosphaera</taxon>
    </lineage>
</organism>
<keyword evidence="1" id="KW-0812">Transmembrane</keyword>
<feature type="transmembrane region" description="Helical" evidence="1">
    <location>
        <begin position="582"/>
        <end position="601"/>
    </location>
</feature>
<feature type="transmembrane region" description="Helical" evidence="1">
    <location>
        <begin position="517"/>
        <end position="536"/>
    </location>
</feature>
<feature type="transmembrane region" description="Helical" evidence="1">
    <location>
        <begin position="43"/>
        <end position="63"/>
    </location>
</feature>
<gene>
    <name evidence="2" type="ORF">J3R75_003044</name>
</gene>
<dbReference type="InterPro" id="IPR019286">
    <property type="entry name" value="DUF2339_TM"/>
</dbReference>
<keyword evidence="1" id="KW-0472">Membrane</keyword>
<dbReference type="PANTHER" id="PTHR38434">
    <property type="entry name" value="BLL2549 PROTEIN"/>
    <property type="match status" value="1"/>
</dbReference>
<proteinExistence type="predicted"/>
<evidence type="ECO:0000313" key="3">
    <source>
        <dbReference type="Proteomes" id="UP001238163"/>
    </source>
</evidence>
<protein>
    <submittedName>
        <fullName evidence="2">Membrane protein</fullName>
    </submittedName>
</protein>
<name>A0AAE4AR05_9BACT</name>
<dbReference type="EMBL" id="JAUSVL010000001">
    <property type="protein sequence ID" value="MDQ0290937.1"/>
    <property type="molecule type" value="Genomic_DNA"/>
</dbReference>